<comment type="caution">
    <text evidence="3">The sequence shown here is derived from an EMBL/GenBank/DDBJ whole genome shotgun (WGS) entry which is preliminary data.</text>
</comment>
<dbReference type="PANTHER" id="PTHR10357">
    <property type="entry name" value="ALPHA-AMYLASE FAMILY MEMBER"/>
    <property type="match status" value="1"/>
</dbReference>
<dbReference type="InterPro" id="IPR006047">
    <property type="entry name" value="GH13_cat_dom"/>
</dbReference>
<reference evidence="3 4" key="1">
    <citation type="submission" date="2024-09" db="EMBL/GenBank/DDBJ databases">
        <title>Itraconazole resistance in Madurella fahalii resulting from another homologue of gene encoding cytochrome P450 14-alpha sterol demethylase (CYP51).</title>
        <authorList>
            <person name="Yoshioka I."/>
            <person name="Fahal A.H."/>
            <person name="Kaneko S."/>
            <person name="Yaguchi T."/>
        </authorList>
    </citation>
    <scope>NUCLEOTIDE SEQUENCE [LARGE SCALE GENOMIC DNA]</scope>
    <source>
        <strain evidence="3 4">IFM 68171</strain>
    </source>
</reference>
<dbReference type="SUPFAM" id="SSF51445">
    <property type="entry name" value="(Trans)glycosidases"/>
    <property type="match status" value="1"/>
</dbReference>
<accession>A0ABQ0FYW8</accession>
<proteinExistence type="inferred from homology"/>
<feature type="domain" description="Glycosyl hydrolase family 13 catalytic" evidence="2">
    <location>
        <begin position="173"/>
        <end position="565"/>
    </location>
</feature>
<sequence length="667" mass="74793">MYPVDILNQRHEHFVLWVPGASVFPPVLVIGTKNDGVFRQIAKAPLSLSEQARGLWTLDPASVSPTLEDGVYRYWFEVQDTSPDKRGTMLVTDPFAFSVDYSVATTGKDRGWYQPAAVIKYRDGKLWPCDDDGTELRPPSTPDQAALPSNNQIVIYELPTSWAKVGDDSRGVDVDVGTFADVLALFDTSVAGGRFASVSAVRHGAILAELGINALELLPAADGKIKKEWGYATAHYFATDQDLGSSSDLRRLVDKIHSQGVRLFADVVMAFGHDPYIYIDFSNFHLLPYLERDNPDSYQSHANGVLRDAYGGNSWRYIRTVQSYDPESGAGNVAVHPSWVFHRAHLTRWMTDFGVDGLRLDSVNNVANYDFVRSFKERAWELYNARYGSSADPSKFLVIGEELSMPVSMVHQGVVNALWNEHWQGRLRAAILGRSAGGDNFEGNVRKVVNCTLDNLDGTHFTDGAQAVNYITSHDIEGHDKERLYNYLDNNGIWDVEKRAKLAFALLLTSVGIPMIFAGEEFADQMDRSVDMSKKQTDPVNYARKNDGGWRQALFEYVANLVKFRTKCPALGENYTDFFHVDQSHGRKIMAWCRGRPGDGRQPVIVVANFSDEGTPGSEYVVPNWPDKDKSGWREISQGRDVPSEWVRREPLLPWEAKIYTRWAGVV</sequence>
<evidence type="ECO:0000313" key="4">
    <source>
        <dbReference type="Proteomes" id="UP001628179"/>
    </source>
</evidence>
<dbReference type="RefSeq" id="XP_070912433.1">
    <property type="nucleotide sequence ID" value="XM_071056332.1"/>
</dbReference>
<name>A0ABQ0FYW8_9PEZI</name>
<evidence type="ECO:0000256" key="1">
    <source>
        <dbReference type="ARBA" id="ARBA00008061"/>
    </source>
</evidence>
<dbReference type="Gene3D" id="3.20.20.80">
    <property type="entry name" value="Glycosidases"/>
    <property type="match status" value="1"/>
</dbReference>
<dbReference type="EMBL" id="BAAFSV010000001">
    <property type="protein sequence ID" value="GAB1310700.1"/>
    <property type="molecule type" value="Genomic_DNA"/>
</dbReference>
<gene>
    <name evidence="3" type="ORF">MFIFM68171_00910</name>
</gene>
<dbReference type="SMART" id="SM00642">
    <property type="entry name" value="Aamy"/>
    <property type="match status" value="1"/>
</dbReference>
<protein>
    <submittedName>
        <fullName evidence="3">Alpha amylase, catalytic domain subfamily</fullName>
    </submittedName>
</protein>
<keyword evidence="4" id="KW-1185">Reference proteome</keyword>
<dbReference type="InterPro" id="IPR017853">
    <property type="entry name" value="GH"/>
</dbReference>
<evidence type="ECO:0000313" key="3">
    <source>
        <dbReference type="EMBL" id="GAB1310700.1"/>
    </source>
</evidence>
<dbReference type="GeneID" id="98171655"/>
<comment type="similarity">
    <text evidence="1">Belongs to the glycosyl hydrolase 13 family.</text>
</comment>
<organism evidence="3 4">
    <name type="scientific">Madurella fahalii</name>
    <dbReference type="NCBI Taxonomy" id="1157608"/>
    <lineage>
        <taxon>Eukaryota</taxon>
        <taxon>Fungi</taxon>
        <taxon>Dikarya</taxon>
        <taxon>Ascomycota</taxon>
        <taxon>Pezizomycotina</taxon>
        <taxon>Sordariomycetes</taxon>
        <taxon>Sordariomycetidae</taxon>
        <taxon>Sordariales</taxon>
        <taxon>Sordariales incertae sedis</taxon>
        <taxon>Madurella</taxon>
    </lineage>
</organism>
<dbReference type="Pfam" id="PF00128">
    <property type="entry name" value="Alpha-amylase"/>
    <property type="match status" value="1"/>
</dbReference>
<dbReference type="Proteomes" id="UP001628179">
    <property type="component" value="Unassembled WGS sequence"/>
</dbReference>
<evidence type="ECO:0000259" key="2">
    <source>
        <dbReference type="SMART" id="SM00642"/>
    </source>
</evidence>